<keyword evidence="5" id="KW-1185">Reference proteome</keyword>
<dbReference type="InterPro" id="IPR000618">
    <property type="entry name" value="Insect_cuticle"/>
</dbReference>
<protein>
    <submittedName>
        <fullName evidence="4">Uncharacterized protein</fullName>
    </submittedName>
</protein>
<feature type="chain" id="PRO_5043530628" evidence="3">
    <location>
        <begin position="20"/>
        <end position="138"/>
    </location>
</feature>
<dbReference type="GO" id="GO:0042302">
    <property type="term" value="F:structural constituent of cuticle"/>
    <property type="evidence" value="ECO:0007669"/>
    <property type="project" value="UniProtKB-UniRule"/>
</dbReference>
<dbReference type="PROSITE" id="PS00233">
    <property type="entry name" value="CHIT_BIND_RR_1"/>
    <property type="match status" value="1"/>
</dbReference>
<comment type="caution">
    <text evidence="4">The sequence shown here is derived from an EMBL/GenBank/DDBJ whole genome shotgun (WGS) entry which is preliminary data.</text>
</comment>
<dbReference type="Proteomes" id="UP001487740">
    <property type="component" value="Unassembled WGS sequence"/>
</dbReference>
<dbReference type="PROSITE" id="PS51155">
    <property type="entry name" value="CHIT_BIND_RR_2"/>
    <property type="match status" value="1"/>
</dbReference>
<dbReference type="AlphaFoldDB" id="A0AAW0SQ44"/>
<dbReference type="EMBL" id="JARAKH010000047">
    <property type="protein sequence ID" value="KAK8377510.1"/>
    <property type="molecule type" value="Genomic_DNA"/>
</dbReference>
<feature type="signal peptide" evidence="3">
    <location>
        <begin position="1"/>
        <end position="19"/>
    </location>
</feature>
<keyword evidence="3" id="KW-0732">Signal</keyword>
<name>A0AAW0SQ44_SCYPA</name>
<dbReference type="Pfam" id="PF00379">
    <property type="entry name" value="Chitin_bind_4"/>
    <property type="match status" value="1"/>
</dbReference>
<evidence type="ECO:0000313" key="5">
    <source>
        <dbReference type="Proteomes" id="UP001487740"/>
    </source>
</evidence>
<reference evidence="4 5" key="1">
    <citation type="submission" date="2023-03" db="EMBL/GenBank/DDBJ databases">
        <title>High-quality genome of Scylla paramamosain provides insights in environmental adaptation.</title>
        <authorList>
            <person name="Zhang L."/>
        </authorList>
    </citation>
    <scope>NUCLEOTIDE SEQUENCE [LARGE SCALE GENOMIC DNA]</scope>
    <source>
        <strain evidence="4">LZ_2023a</strain>
        <tissue evidence="4">Muscle</tissue>
    </source>
</reference>
<accession>A0AAW0SQ44</accession>
<proteinExistence type="predicted"/>
<organism evidence="4 5">
    <name type="scientific">Scylla paramamosain</name>
    <name type="common">Mud crab</name>
    <dbReference type="NCBI Taxonomy" id="85552"/>
    <lineage>
        <taxon>Eukaryota</taxon>
        <taxon>Metazoa</taxon>
        <taxon>Ecdysozoa</taxon>
        <taxon>Arthropoda</taxon>
        <taxon>Crustacea</taxon>
        <taxon>Multicrustacea</taxon>
        <taxon>Malacostraca</taxon>
        <taxon>Eumalacostraca</taxon>
        <taxon>Eucarida</taxon>
        <taxon>Decapoda</taxon>
        <taxon>Pleocyemata</taxon>
        <taxon>Brachyura</taxon>
        <taxon>Eubrachyura</taxon>
        <taxon>Portunoidea</taxon>
        <taxon>Portunidae</taxon>
        <taxon>Portuninae</taxon>
        <taxon>Scylla</taxon>
    </lineage>
</organism>
<gene>
    <name evidence="4" type="ORF">O3P69_013856</name>
</gene>
<evidence type="ECO:0000256" key="3">
    <source>
        <dbReference type="SAM" id="SignalP"/>
    </source>
</evidence>
<sequence>MYFFTPQIILACLAAVAVAAPQFSSEPRRPIIQVLRYTSADDGNGNFNYEYEGENGIYKNVVGTPGSAGQSNMRGVFRFPLDDGIVAEVTFTADENGYRAESPIIPAMPAHALEQIRIAEEQRARGITFDQQGRRINP</sequence>
<evidence type="ECO:0000313" key="4">
    <source>
        <dbReference type="EMBL" id="KAK8377510.1"/>
    </source>
</evidence>
<keyword evidence="1 2" id="KW-0193">Cuticle</keyword>
<evidence type="ECO:0000256" key="2">
    <source>
        <dbReference type="PROSITE-ProRule" id="PRU00497"/>
    </source>
</evidence>
<dbReference type="InterPro" id="IPR031311">
    <property type="entry name" value="CHIT_BIND_RR_consensus"/>
</dbReference>
<evidence type="ECO:0000256" key="1">
    <source>
        <dbReference type="ARBA" id="ARBA00022460"/>
    </source>
</evidence>